<gene>
    <name evidence="5" type="primary">rapA_2</name>
    <name evidence="6" type="ORF">HNR41_001156</name>
    <name evidence="5" type="ORF">JEOCOQ751_02227</name>
</gene>
<evidence type="ECO:0000313" key="7">
    <source>
        <dbReference type="Proteomes" id="UP000534001"/>
    </source>
</evidence>
<dbReference type="Proteomes" id="UP000534001">
    <property type="component" value="Unassembled WGS sequence"/>
</dbReference>
<dbReference type="PROSITE" id="PS51192">
    <property type="entry name" value="HELICASE_ATP_BIND_1"/>
    <property type="match status" value="1"/>
</dbReference>
<dbReference type="InterPro" id="IPR027417">
    <property type="entry name" value="P-loop_NTPase"/>
</dbReference>
<dbReference type="InterPro" id="IPR049730">
    <property type="entry name" value="SNF2/RAD54-like_C"/>
</dbReference>
<dbReference type="Proteomes" id="UP000545588">
    <property type="component" value="Unassembled WGS sequence"/>
</dbReference>
<keyword evidence="6" id="KW-0067">ATP-binding</keyword>
<evidence type="ECO:0000259" key="4">
    <source>
        <dbReference type="PROSITE" id="PS51194"/>
    </source>
</evidence>
<keyword evidence="2" id="KW-0175">Coiled coil</keyword>
<evidence type="ECO:0000256" key="2">
    <source>
        <dbReference type="SAM" id="Coils"/>
    </source>
</evidence>
<evidence type="ECO:0000259" key="3">
    <source>
        <dbReference type="PROSITE" id="PS51192"/>
    </source>
</evidence>
<dbReference type="GO" id="GO:0005524">
    <property type="term" value="F:ATP binding"/>
    <property type="evidence" value="ECO:0007669"/>
    <property type="project" value="InterPro"/>
</dbReference>
<dbReference type="SMART" id="SM00490">
    <property type="entry name" value="HELICc"/>
    <property type="match status" value="1"/>
</dbReference>
<dbReference type="Gene3D" id="3.40.50.10810">
    <property type="entry name" value="Tandem AAA-ATPase domain"/>
    <property type="match status" value="1"/>
</dbReference>
<evidence type="ECO:0000313" key="8">
    <source>
        <dbReference type="Proteomes" id="UP000545588"/>
    </source>
</evidence>
<dbReference type="EMBL" id="JACHFF010000001">
    <property type="protein sequence ID" value="MBB6423230.1"/>
    <property type="molecule type" value="Genomic_DNA"/>
</dbReference>
<feature type="domain" description="Helicase C-terminal" evidence="4">
    <location>
        <begin position="691"/>
        <end position="881"/>
    </location>
</feature>
<dbReference type="GO" id="GO:0004386">
    <property type="term" value="F:helicase activity"/>
    <property type="evidence" value="ECO:0007669"/>
    <property type="project" value="UniProtKB-KW"/>
</dbReference>
<keyword evidence="8" id="KW-1185">Reference proteome</keyword>
<sequence length="1088" mass="125672">MEIKHIDNIGDNTIENFLKDVIDENSNVNIVTPRFSIYALHAIQKAISKSKSFNVLLSQQYFEKPDTGFLRRFELAEKQEKVLGNQYEIKLRNQLNTSFIAKQTASIIKNHITFKKLNPEKYSYKQLFIENEKDSLKSAMIPNDFELTGDGLGLTKSNRWNDTPVMMGNTDMVKAMLTNFNMIWNHETEAIDANKEVLKQLENIYKENSPEWIYLVSLYHIFHQQLDELDEENIIKEGSDFKDSIVWNMLYEFQKDGVVGLINKLEKYNGAILADSVGLGKTFSALAVIKYYESRNHRVLVLAPKRLRENWTIYTQNDKRNELNEDRFGYDVLNHTDLSRYKGKSGDLDLQTVRWDAYDLVVIDESHNFRNNEPSKSDNPTRYQRLMNDVIKSGSKTKVLMLSATPVNNRMTDMKNQIAFITEENTRHLQNYGVEDIDLELRKAQQVFNEWSKLESDQRSTGNFLKQVNADYFKILDLLTIARSRKHIEKYYDASEIGTFPTRLKPLTLKPDININGEFIEIKKVNQRISELTLSVYTPIHYIKPEMRGKYAELYDQEVKGGATRFTQTDRETALTGLIRSNLLKRLESSIDSFRLTTGRVLEKIESYIELIDKNSVSSRALLSLNDIGTDDEDFELFEDENVIGGKTKVLLGDMDLRKWRDDLAFDLKILKEIHYSAYQVEPNNDGKLVKLKQLIQEKIKSPLNPGNKKIIIFTAFADTANYLYDNLAENILEKYGLHSAIVTGGGNQKTTLKSVKVSDMNDILIHFSPRSKHREKIFPEVTDEIDILIATDTLSEGQNLQDCDYLINYDIHWNPVRVIQRFGRIDRIGSINKQIQLVNFWPNMELDEYINLENRVRSRMVMLNVSATGEEDLLNQKNNEMNDLSYRKNQLQQLQEEVTDLEDINGAISITDITYTDYKADLTNALKTHEKELLEAPKGMYAITKQSLLEEAEPGVIFVLKQKDLKLETKDTSLLPYLLIYMRMDGSVKVNHTSAKDVLHYFKMLTQNQTEVFQDIVDSFNKETKDGSNMTEYSLLLTKALEAIKGKREETGRMSLFTPGGTHLTTSEEEISLEEVELISFLIIRES</sequence>
<dbReference type="RefSeq" id="WP_184282594.1">
    <property type="nucleotide sequence ID" value="NZ_BMCO01000001.1"/>
</dbReference>
<accession>A0A6V7RTJ4</accession>
<protein>
    <submittedName>
        <fullName evidence="5">RNA polymerase-associated protein RapA</fullName>
    </submittedName>
    <submittedName>
        <fullName evidence="6">SNF2 family DNA or RNA helicase</fullName>
    </submittedName>
</protein>
<dbReference type="Pfam" id="PF00271">
    <property type="entry name" value="Helicase_C"/>
    <property type="match status" value="1"/>
</dbReference>
<dbReference type="Gene3D" id="3.40.50.300">
    <property type="entry name" value="P-loop containing nucleotide triphosphate hydrolases"/>
    <property type="match status" value="1"/>
</dbReference>
<dbReference type="EMBL" id="CAJEWA010000008">
    <property type="protein sequence ID" value="CAD2081920.1"/>
    <property type="molecule type" value="Genomic_DNA"/>
</dbReference>
<evidence type="ECO:0000256" key="1">
    <source>
        <dbReference type="ARBA" id="ARBA00022801"/>
    </source>
</evidence>
<dbReference type="SUPFAM" id="SSF52540">
    <property type="entry name" value="P-loop containing nucleoside triphosphate hydrolases"/>
    <property type="match status" value="1"/>
</dbReference>
<organism evidence="5 7">
    <name type="scientific">Jeotgalicoccus coquinae</name>
    <dbReference type="NCBI Taxonomy" id="709509"/>
    <lineage>
        <taxon>Bacteria</taxon>
        <taxon>Bacillati</taxon>
        <taxon>Bacillota</taxon>
        <taxon>Bacilli</taxon>
        <taxon>Bacillales</taxon>
        <taxon>Staphylococcaceae</taxon>
        <taxon>Jeotgalicoccus</taxon>
    </lineage>
</organism>
<evidence type="ECO:0000313" key="6">
    <source>
        <dbReference type="EMBL" id="MBB6423230.1"/>
    </source>
</evidence>
<dbReference type="InterPro" id="IPR001650">
    <property type="entry name" value="Helicase_C-like"/>
</dbReference>
<dbReference type="PROSITE" id="PS51194">
    <property type="entry name" value="HELICASE_CTER"/>
    <property type="match status" value="1"/>
</dbReference>
<reference evidence="6 8" key="2">
    <citation type="submission" date="2020-08" db="EMBL/GenBank/DDBJ databases">
        <title>Genomic Encyclopedia of Type Strains, Phase IV (KMG-IV): sequencing the most valuable type-strain genomes for metagenomic binning, comparative biology and taxonomic classification.</title>
        <authorList>
            <person name="Goeker M."/>
        </authorList>
    </citation>
    <scope>NUCLEOTIDE SEQUENCE [LARGE SCALE GENOMIC DNA]</scope>
    <source>
        <strain evidence="6 8">DSM 22419</strain>
    </source>
</reference>
<feature type="domain" description="Helicase ATP-binding" evidence="3">
    <location>
        <begin position="262"/>
        <end position="424"/>
    </location>
</feature>
<dbReference type="GO" id="GO:0006281">
    <property type="term" value="P:DNA repair"/>
    <property type="evidence" value="ECO:0007669"/>
    <property type="project" value="TreeGrafter"/>
</dbReference>
<dbReference type="PANTHER" id="PTHR45766">
    <property type="entry name" value="DNA ANNEALING HELICASE AND ENDONUCLEASE ZRANB3 FAMILY MEMBER"/>
    <property type="match status" value="1"/>
</dbReference>
<dbReference type="SMART" id="SM00487">
    <property type="entry name" value="DEXDc"/>
    <property type="match status" value="1"/>
</dbReference>
<dbReference type="CDD" id="cd18793">
    <property type="entry name" value="SF2_C_SNF"/>
    <property type="match status" value="1"/>
</dbReference>
<name>A0A6V7RTJ4_9STAP</name>
<feature type="coiled-coil region" evidence="2">
    <location>
        <begin position="875"/>
        <end position="905"/>
    </location>
</feature>
<dbReference type="AlphaFoldDB" id="A0A6V7RTJ4"/>
<evidence type="ECO:0000313" key="5">
    <source>
        <dbReference type="EMBL" id="CAD2081920.1"/>
    </source>
</evidence>
<keyword evidence="6" id="KW-0347">Helicase</keyword>
<proteinExistence type="predicted"/>
<reference evidence="5 7" key="1">
    <citation type="submission" date="2020-07" db="EMBL/GenBank/DDBJ databases">
        <authorList>
            <person name="Criscuolo A."/>
        </authorList>
    </citation>
    <scope>NUCLEOTIDE SEQUENCE [LARGE SCALE GENOMIC DNA]</scope>
    <source>
        <strain evidence="5">CIP111751</strain>
    </source>
</reference>
<dbReference type="GO" id="GO:0016787">
    <property type="term" value="F:hydrolase activity"/>
    <property type="evidence" value="ECO:0007669"/>
    <property type="project" value="UniProtKB-KW"/>
</dbReference>
<dbReference type="GO" id="GO:0003677">
    <property type="term" value="F:DNA binding"/>
    <property type="evidence" value="ECO:0007669"/>
    <property type="project" value="InterPro"/>
</dbReference>
<dbReference type="InterPro" id="IPR014001">
    <property type="entry name" value="Helicase_ATP-bd"/>
</dbReference>
<keyword evidence="6" id="KW-0547">Nucleotide-binding</keyword>
<dbReference type="InterPro" id="IPR038718">
    <property type="entry name" value="SNF2-like_sf"/>
</dbReference>
<comment type="caution">
    <text evidence="5">The sequence shown here is derived from an EMBL/GenBank/DDBJ whole genome shotgun (WGS) entry which is preliminary data.</text>
</comment>
<dbReference type="GO" id="GO:0031297">
    <property type="term" value="P:replication fork processing"/>
    <property type="evidence" value="ECO:0007669"/>
    <property type="project" value="TreeGrafter"/>
</dbReference>
<keyword evidence="1" id="KW-0378">Hydrolase</keyword>
<dbReference type="PANTHER" id="PTHR45766:SF6">
    <property type="entry name" value="SWI_SNF-RELATED MATRIX-ASSOCIATED ACTIN-DEPENDENT REGULATOR OF CHROMATIN SUBFAMILY A-LIKE PROTEIN 1"/>
    <property type="match status" value="1"/>
</dbReference>
<dbReference type="Pfam" id="PF04851">
    <property type="entry name" value="ResIII"/>
    <property type="match status" value="1"/>
</dbReference>
<dbReference type="InterPro" id="IPR006935">
    <property type="entry name" value="Helicase/UvrB_N"/>
</dbReference>